<organism evidence="3 4">
    <name type="scientific">Caballeronia novacaledonica</name>
    <dbReference type="NCBI Taxonomy" id="1544861"/>
    <lineage>
        <taxon>Bacteria</taxon>
        <taxon>Pseudomonadati</taxon>
        <taxon>Pseudomonadota</taxon>
        <taxon>Betaproteobacteria</taxon>
        <taxon>Burkholderiales</taxon>
        <taxon>Burkholderiaceae</taxon>
        <taxon>Caballeronia</taxon>
    </lineage>
</organism>
<dbReference type="Proteomes" id="UP001055111">
    <property type="component" value="Unassembled WGS sequence"/>
</dbReference>
<gene>
    <name evidence="3" type="ORF">CBA19CS42_32550</name>
</gene>
<dbReference type="GO" id="GO:0003677">
    <property type="term" value="F:DNA binding"/>
    <property type="evidence" value="ECO:0007669"/>
    <property type="project" value="InterPro"/>
</dbReference>
<evidence type="ECO:0000259" key="2">
    <source>
        <dbReference type="Pfam" id="PF02371"/>
    </source>
</evidence>
<feature type="domain" description="Transposase IS116/IS110/IS902 C-terminal" evidence="2">
    <location>
        <begin position="246"/>
        <end position="322"/>
    </location>
</feature>
<reference evidence="3" key="1">
    <citation type="submission" date="2022-09" db="EMBL/GenBank/DDBJ databases">
        <title>Isolation and characterization of 3-chlorobenzoate degrading bacteria from soils in Shizuoka.</title>
        <authorList>
            <person name="Ifat A."/>
            <person name="Ogawa N."/>
            <person name="Kimbara K."/>
            <person name="Moriuchi R."/>
            <person name="Dohra H."/>
            <person name="Shintani M."/>
        </authorList>
    </citation>
    <scope>NUCLEOTIDE SEQUENCE</scope>
    <source>
        <strain evidence="3">19CS4-2</strain>
    </source>
</reference>
<dbReference type="AlphaFoldDB" id="A0AA37IHD0"/>
<dbReference type="PANTHER" id="PTHR33055:SF3">
    <property type="entry name" value="PUTATIVE TRANSPOSASE FOR IS117-RELATED"/>
    <property type="match status" value="1"/>
</dbReference>
<dbReference type="GO" id="GO:0006313">
    <property type="term" value="P:DNA transposition"/>
    <property type="evidence" value="ECO:0007669"/>
    <property type="project" value="InterPro"/>
</dbReference>
<dbReference type="Pfam" id="PF02371">
    <property type="entry name" value="Transposase_20"/>
    <property type="match status" value="1"/>
</dbReference>
<evidence type="ECO:0000313" key="4">
    <source>
        <dbReference type="Proteomes" id="UP001055111"/>
    </source>
</evidence>
<dbReference type="PANTHER" id="PTHR33055">
    <property type="entry name" value="TRANSPOSASE FOR INSERTION SEQUENCE ELEMENT IS1111A"/>
    <property type="match status" value="1"/>
</dbReference>
<name>A0AA37IHD0_9BURK</name>
<dbReference type="EMBL" id="BPUS01000022">
    <property type="protein sequence ID" value="GJH29348.1"/>
    <property type="molecule type" value="Genomic_DNA"/>
</dbReference>
<dbReference type="NCBIfam" id="NF033542">
    <property type="entry name" value="transpos_IS110"/>
    <property type="match status" value="1"/>
</dbReference>
<proteinExistence type="predicted"/>
<feature type="region of interest" description="Disordered" evidence="1">
    <location>
        <begin position="372"/>
        <end position="393"/>
    </location>
</feature>
<dbReference type="InterPro" id="IPR003346">
    <property type="entry name" value="Transposase_20"/>
</dbReference>
<sequence length="393" mass="44595">MNAPRTALHGQDTSITGSLYVAFELGDRSWKLSLGDGVRAPSRCTVAAGDTAAVFTAIAKAKARCHLAANAPVRSCYEAGRDGFWLHRCLEAHQITNLVVDSASIEVNRRRRRAKTDRLDSDKLLSMLMRYYGGERRVWAVARIPTPEQEDERRVHRELDRLRQERTAHSNRIRSLLVLHNLRPERIGGRASAHWWAQHNKQLLPALRAEIEREFERLLLAARQIRALEVQQQREVRSGAQPAIARLARLAGIGTGSAWVLIRELFGWRQFHNRREVAGCLGLAPTPYASGTSEVEQGISKIGNKRARWLMVELAWSWLRFQCSSQLSDWFNERFAGGGKRMRRIGIVALARRLAVALWRYLEFGEIPPGQPSSPLRRRWQRPEQPASSGNSV</sequence>
<dbReference type="InterPro" id="IPR047650">
    <property type="entry name" value="Transpos_IS110"/>
</dbReference>
<dbReference type="RefSeq" id="WP_238216615.1">
    <property type="nucleotide sequence ID" value="NZ_BPUS01000022.1"/>
</dbReference>
<dbReference type="GO" id="GO:0004803">
    <property type="term" value="F:transposase activity"/>
    <property type="evidence" value="ECO:0007669"/>
    <property type="project" value="InterPro"/>
</dbReference>
<accession>A0AA37IHD0</accession>
<comment type="caution">
    <text evidence="3">The sequence shown here is derived from an EMBL/GenBank/DDBJ whole genome shotgun (WGS) entry which is preliminary data.</text>
</comment>
<evidence type="ECO:0000313" key="3">
    <source>
        <dbReference type="EMBL" id="GJH29348.1"/>
    </source>
</evidence>
<protein>
    <submittedName>
        <fullName evidence="3">IS110 family transposase</fullName>
    </submittedName>
</protein>
<evidence type="ECO:0000256" key="1">
    <source>
        <dbReference type="SAM" id="MobiDB-lite"/>
    </source>
</evidence>